<dbReference type="Proteomes" id="UP001516023">
    <property type="component" value="Unassembled WGS sequence"/>
</dbReference>
<name>A0ABD3QGS1_9STRA</name>
<feature type="compositionally biased region" description="Basic and acidic residues" evidence="2">
    <location>
        <begin position="86"/>
        <end position="106"/>
    </location>
</feature>
<gene>
    <name evidence="3" type="ORF">HJC23_008684</name>
</gene>
<organism evidence="3 4">
    <name type="scientific">Cyclotella cryptica</name>
    <dbReference type="NCBI Taxonomy" id="29204"/>
    <lineage>
        <taxon>Eukaryota</taxon>
        <taxon>Sar</taxon>
        <taxon>Stramenopiles</taxon>
        <taxon>Ochrophyta</taxon>
        <taxon>Bacillariophyta</taxon>
        <taxon>Coscinodiscophyceae</taxon>
        <taxon>Thalassiosirophycidae</taxon>
        <taxon>Stephanodiscales</taxon>
        <taxon>Stephanodiscaceae</taxon>
        <taxon>Cyclotella</taxon>
    </lineage>
</organism>
<feature type="coiled-coil region" evidence="1">
    <location>
        <begin position="46"/>
        <end position="73"/>
    </location>
</feature>
<keyword evidence="1" id="KW-0175">Coiled coil</keyword>
<sequence>MPRPVTESPTTHSTTSPQQNTDTSTQHDNTSSSDTTSQHIQTLEQLDKQHHQLKQLQSTLENYVHQLQHEEKILRLALEQSSTSLKEQRDRERSRREEEAVRRLEEVLMGGGGGSSSDGSDADDDNVGGNDLIANEVHLNDEENVDDDWGDGKIAAV</sequence>
<feature type="compositionally biased region" description="Polar residues" evidence="2">
    <location>
        <begin position="18"/>
        <end position="41"/>
    </location>
</feature>
<evidence type="ECO:0000256" key="1">
    <source>
        <dbReference type="SAM" id="Coils"/>
    </source>
</evidence>
<accession>A0ABD3QGS1</accession>
<evidence type="ECO:0000256" key="2">
    <source>
        <dbReference type="SAM" id="MobiDB-lite"/>
    </source>
</evidence>
<dbReference type="EMBL" id="JABMIG020000038">
    <property type="protein sequence ID" value="KAL3799557.1"/>
    <property type="molecule type" value="Genomic_DNA"/>
</dbReference>
<dbReference type="AlphaFoldDB" id="A0ABD3QGS1"/>
<protein>
    <submittedName>
        <fullName evidence="3">Uncharacterized protein</fullName>
    </submittedName>
</protein>
<feature type="region of interest" description="Disordered" evidence="2">
    <location>
        <begin position="1"/>
        <end position="41"/>
    </location>
</feature>
<evidence type="ECO:0000313" key="4">
    <source>
        <dbReference type="Proteomes" id="UP001516023"/>
    </source>
</evidence>
<feature type="compositionally biased region" description="Low complexity" evidence="2">
    <location>
        <begin position="1"/>
        <end position="17"/>
    </location>
</feature>
<proteinExistence type="predicted"/>
<comment type="caution">
    <text evidence="3">The sequence shown here is derived from an EMBL/GenBank/DDBJ whole genome shotgun (WGS) entry which is preliminary data.</text>
</comment>
<evidence type="ECO:0000313" key="3">
    <source>
        <dbReference type="EMBL" id="KAL3799557.1"/>
    </source>
</evidence>
<feature type="region of interest" description="Disordered" evidence="2">
    <location>
        <begin position="81"/>
        <end position="157"/>
    </location>
</feature>
<reference evidence="3 4" key="1">
    <citation type="journal article" date="2020" name="G3 (Bethesda)">
        <title>Improved Reference Genome for Cyclotella cryptica CCMP332, a Model for Cell Wall Morphogenesis, Salinity Adaptation, and Lipid Production in Diatoms (Bacillariophyta).</title>
        <authorList>
            <person name="Roberts W.R."/>
            <person name="Downey K.M."/>
            <person name="Ruck E.C."/>
            <person name="Traller J.C."/>
            <person name="Alverson A.J."/>
        </authorList>
    </citation>
    <scope>NUCLEOTIDE SEQUENCE [LARGE SCALE GENOMIC DNA]</scope>
    <source>
        <strain evidence="3 4">CCMP332</strain>
    </source>
</reference>
<keyword evidence="4" id="KW-1185">Reference proteome</keyword>